<feature type="non-terminal residue" evidence="2">
    <location>
        <position position="1"/>
    </location>
</feature>
<feature type="compositionally biased region" description="Basic residues" evidence="1">
    <location>
        <begin position="300"/>
        <end position="320"/>
    </location>
</feature>
<gene>
    <name evidence="2" type="ORF">AVDCRST_MAG57-1943</name>
</gene>
<name>A0A6J4IDY7_9ACTN</name>
<proteinExistence type="predicted"/>
<feature type="compositionally biased region" description="Basic residues" evidence="1">
    <location>
        <begin position="378"/>
        <end position="398"/>
    </location>
</feature>
<evidence type="ECO:0000256" key="1">
    <source>
        <dbReference type="SAM" id="MobiDB-lite"/>
    </source>
</evidence>
<sequence>GRAAGSDAGRVGRPVAAVPRVPGAVRLQLRRPDDDLRHLRRRAARLVARGGRAVRPRRTTAGTGRGLLARGRLHGDVPVRRRRRLAAGRPRRPGTGHRCADQHPRRVPAGPPTRRTAARRLHQQRVTRARALPRRRRGGPARAAGALPHRLGVRLPDDRLRARRRRHRPAAGELAAHPGRAGLAEPAGPRASGTPARLRRRRPPAGRPVGPRRPLRLARPVPGRRRLRHRQPPGRRAADPRPQRHRHRRLARPAHLTARAGSHGRCAGLHRRRRRHPRRALLRFRAAAVHRGRGDRFRLRRGLLRRGRHHHRRRGARAQRRAAGQRLRRRLPRLQPPLDRGRHRRRGVRADPDDGGLQRRRRPPRPAGGGRPAPRPTDRRHLHPRRAVRGPRRGAGRL</sequence>
<feature type="compositionally biased region" description="Basic residues" evidence="1">
    <location>
        <begin position="243"/>
        <end position="252"/>
    </location>
</feature>
<feature type="non-terminal residue" evidence="2">
    <location>
        <position position="398"/>
    </location>
</feature>
<feature type="compositionally biased region" description="Low complexity" evidence="1">
    <location>
        <begin position="140"/>
        <end position="150"/>
    </location>
</feature>
<feature type="region of interest" description="Disordered" evidence="1">
    <location>
        <begin position="87"/>
        <end position="275"/>
    </location>
</feature>
<dbReference type="AlphaFoldDB" id="A0A6J4IDY7"/>
<accession>A0A6J4IDY7</accession>
<organism evidence="2">
    <name type="scientific">uncultured Blastococcus sp</name>
    <dbReference type="NCBI Taxonomy" id="217144"/>
    <lineage>
        <taxon>Bacteria</taxon>
        <taxon>Bacillati</taxon>
        <taxon>Actinomycetota</taxon>
        <taxon>Actinomycetes</taxon>
        <taxon>Geodermatophilales</taxon>
        <taxon>Geodermatophilaceae</taxon>
        <taxon>Blastococcus</taxon>
        <taxon>environmental samples</taxon>
    </lineage>
</organism>
<feature type="region of interest" description="Disordered" evidence="1">
    <location>
        <begin position="300"/>
        <end position="398"/>
    </location>
</feature>
<dbReference type="EMBL" id="CADCTI010000163">
    <property type="protein sequence ID" value="CAA9247693.1"/>
    <property type="molecule type" value="Genomic_DNA"/>
</dbReference>
<protein>
    <submittedName>
        <fullName evidence="2">Uncharacterized MFS-type transporter</fullName>
    </submittedName>
</protein>
<reference evidence="2" key="1">
    <citation type="submission" date="2020-02" db="EMBL/GenBank/DDBJ databases">
        <authorList>
            <person name="Meier V. D."/>
        </authorList>
    </citation>
    <scope>NUCLEOTIDE SEQUENCE</scope>
    <source>
        <strain evidence="2">AVDCRST_MAG57</strain>
    </source>
</reference>
<feature type="compositionally biased region" description="Basic residues" evidence="1">
    <location>
        <begin position="222"/>
        <end position="233"/>
    </location>
</feature>
<feature type="compositionally biased region" description="Basic residues" evidence="1">
    <location>
        <begin position="116"/>
        <end position="139"/>
    </location>
</feature>
<evidence type="ECO:0000313" key="2">
    <source>
        <dbReference type="EMBL" id="CAA9247693.1"/>
    </source>
</evidence>